<keyword evidence="9" id="KW-1185">Reference proteome</keyword>
<proteinExistence type="predicted"/>
<feature type="transmembrane region" description="Helical" evidence="6">
    <location>
        <begin position="697"/>
        <end position="723"/>
    </location>
</feature>
<feature type="transmembrane region" description="Helical" evidence="6">
    <location>
        <begin position="743"/>
        <end position="765"/>
    </location>
</feature>
<keyword evidence="3 6" id="KW-0812">Transmembrane</keyword>
<accession>A0ABS4GE02</accession>
<name>A0ABS4GE02_9FIRM</name>
<gene>
    <name evidence="8" type="ORF">J2Z76_001782</name>
</gene>
<feature type="transmembrane region" description="Helical" evidence="6">
    <location>
        <begin position="315"/>
        <end position="336"/>
    </location>
</feature>
<feature type="transmembrane region" description="Helical" evidence="6">
    <location>
        <begin position="653"/>
        <end position="676"/>
    </location>
</feature>
<comment type="caution">
    <text evidence="8">The sequence shown here is derived from an EMBL/GenBank/DDBJ whole genome shotgun (WGS) entry which is preliminary data.</text>
</comment>
<dbReference type="RefSeq" id="WP_209511651.1">
    <property type="nucleotide sequence ID" value="NZ_JAGGKS010000004.1"/>
</dbReference>
<evidence type="ECO:0000313" key="8">
    <source>
        <dbReference type="EMBL" id="MBP1925921.1"/>
    </source>
</evidence>
<dbReference type="PANTHER" id="PTHR30287">
    <property type="entry name" value="MEMBRANE COMPONENT OF PREDICTED ABC SUPERFAMILY METABOLITE UPTAKE TRANSPORTER"/>
    <property type="match status" value="1"/>
</dbReference>
<feature type="transmembrane region" description="Helical" evidence="6">
    <location>
        <begin position="20"/>
        <end position="41"/>
    </location>
</feature>
<keyword evidence="5 6" id="KW-0472">Membrane</keyword>
<feature type="transmembrane region" description="Helical" evidence="6">
    <location>
        <begin position="268"/>
        <end position="288"/>
    </location>
</feature>
<organism evidence="8 9">
    <name type="scientific">Sedimentibacter acidaminivorans</name>
    <dbReference type="NCBI Taxonomy" id="913099"/>
    <lineage>
        <taxon>Bacteria</taxon>
        <taxon>Bacillati</taxon>
        <taxon>Bacillota</taxon>
        <taxon>Tissierellia</taxon>
        <taxon>Sedimentibacter</taxon>
    </lineage>
</organism>
<feature type="transmembrane region" description="Helical" evidence="6">
    <location>
        <begin position="356"/>
        <end position="379"/>
    </location>
</feature>
<comment type="subcellular location">
    <subcellularLocation>
        <location evidence="1">Cell membrane</location>
        <topology evidence="1">Multi-pass membrane protein</topology>
    </subcellularLocation>
</comment>
<evidence type="ECO:0000256" key="4">
    <source>
        <dbReference type="ARBA" id="ARBA00022989"/>
    </source>
</evidence>
<evidence type="ECO:0000256" key="6">
    <source>
        <dbReference type="SAM" id="Phobius"/>
    </source>
</evidence>
<evidence type="ECO:0000259" key="7">
    <source>
        <dbReference type="Pfam" id="PF02687"/>
    </source>
</evidence>
<sequence>MKKLDKRLFRMIKNTKGQYFAVLSIIITGIFVFTAVSNSALNLKDSLNDYYKKTNFADIFVSAMGLPEKIESSLIGQADIKEAEARLVFDTSFITEEDDEKVNVRVVSINKNENKINKLFIKSGKRELTEKDIIIIEQFALARNIHVGEQIKIQINGKQYKFNVSGIASSSEYAYIMENEQTLLPDPENFGIVYIEDNYLRQIYGSKGNYNEILIKINNENNLVQTKDFLEDALDKYGVKRVIKKDEQLSHSMLSQEIEGLEMMSQSVPYVFLIFAGIMLSSMLSRIVKKDRTSIGILKALGYQSSEIISHYLKYAASVGIVGGLLGSIIGSALSGAMTNYYLVFFNIPTLTIKVYYNRIVVSVILSCIFCIISGYWGVKGITKINPSESMKPESPKKGKRIFIENIKFVWNNVTFSWKMVLRSIFREKKKFAFIGAAVAITCGMMIMTIWMIDVMDAMFNRQYTEFMKMQYNISFSGFQNENIKKEVAKYINPKDMEGRIELPFEIENGRNSKIVNIIGLDKNTEFYGFQDMKGNSLKVPEDGILISSNLANNLHAKVGDEVLIKNFIPNKDDRYVKVRGIIKQSLGINGYMNIDYLNDKLLDREIINGIYLNSDDDVQEKLKDIKNISSIQSQADMRGAFEEFTTITAISMGFMVMFSGLLGFVIVYSMTLMSINERTLEFSSLRVMGFSKKEIFYMLIRENMIMSFIGIIIGIPLGLWLVDYMGKSFTTDVYTMNEPVRTNSIVVSIILTIVFLSLAQFMTYAKIHKLDFMQALKNRIS</sequence>
<feature type="transmembrane region" description="Helical" evidence="6">
    <location>
        <begin position="432"/>
        <end position="453"/>
    </location>
</feature>
<evidence type="ECO:0000256" key="2">
    <source>
        <dbReference type="ARBA" id="ARBA00022475"/>
    </source>
</evidence>
<dbReference type="PANTHER" id="PTHR30287:SF1">
    <property type="entry name" value="INNER MEMBRANE PROTEIN"/>
    <property type="match status" value="1"/>
</dbReference>
<dbReference type="Pfam" id="PF02687">
    <property type="entry name" value="FtsX"/>
    <property type="match status" value="2"/>
</dbReference>
<reference evidence="8 9" key="1">
    <citation type="submission" date="2021-03" db="EMBL/GenBank/DDBJ databases">
        <title>Genomic Encyclopedia of Type Strains, Phase IV (KMG-IV): sequencing the most valuable type-strain genomes for metagenomic binning, comparative biology and taxonomic classification.</title>
        <authorList>
            <person name="Goeker M."/>
        </authorList>
    </citation>
    <scope>NUCLEOTIDE SEQUENCE [LARGE SCALE GENOMIC DNA]</scope>
    <source>
        <strain evidence="8 9">DSM 24004</strain>
    </source>
</reference>
<evidence type="ECO:0000256" key="1">
    <source>
        <dbReference type="ARBA" id="ARBA00004651"/>
    </source>
</evidence>
<dbReference type="EMBL" id="JAGGKS010000004">
    <property type="protein sequence ID" value="MBP1925921.1"/>
    <property type="molecule type" value="Genomic_DNA"/>
</dbReference>
<feature type="domain" description="ABC3 transporter permease C-terminal" evidence="7">
    <location>
        <begin position="268"/>
        <end position="387"/>
    </location>
</feature>
<evidence type="ECO:0000313" key="9">
    <source>
        <dbReference type="Proteomes" id="UP001519342"/>
    </source>
</evidence>
<evidence type="ECO:0000256" key="3">
    <source>
        <dbReference type="ARBA" id="ARBA00022692"/>
    </source>
</evidence>
<dbReference type="Proteomes" id="UP001519342">
    <property type="component" value="Unassembled WGS sequence"/>
</dbReference>
<keyword evidence="4 6" id="KW-1133">Transmembrane helix</keyword>
<protein>
    <submittedName>
        <fullName evidence="8">ABC transport system permease protein</fullName>
    </submittedName>
</protein>
<evidence type="ECO:0000256" key="5">
    <source>
        <dbReference type="ARBA" id="ARBA00023136"/>
    </source>
</evidence>
<feature type="domain" description="ABC3 transporter permease C-terminal" evidence="7">
    <location>
        <begin position="655"/>
        <end position="768"/>
    </location>
</feature>
<dbReference type="InterPro" id="IPR003838">
    <property type="entry name" value="ABC3_permease_C"/>
</dbReference>
<keyword evidence="2" id="KW-1003">Cell membrane</keyword>
<dbReference type="InterPro" id="IPR038766">
    <property type="entry name" value="Membrane_comp_ABC_pdt"/>
</dbReference>